<accession>A0ACC3C712</accession>
<proteinExistence type="predicted"/>
<dbReference type="Proteomes" id="UP000798662">
    <property type="component" value="Chromosome 2"/>
</dbReference>
<gene>
    <name evidence="1" type="ORF">I4F81_008274</name>
</gene>
<protein>
    <submittedName>
        <fullName evidence="1">Uncharacterized protein</fullName>
    </submittedName>
</protein>
<organism evidence="1 2">
    <name type="scientific">Pyropia yezoensis</name>
    <name type="common">Susabi-nori</name>
    <name type="synonym">Porphyra yezoensis</name>
    <dbReference type="NCBI Taxonomy" id="2788"/>
    <lineage>
        <taxon>Eukaryota</taxon>
        <taxon>Rhodophyta</taxon>
        <taxon>Bangiophyceae</taxon>
        <taxon>Bangiales</taxon>
        <taxon>Bangiaceae</taxon>
        <taxon>Pyropia</taxon>
    </lineage>
</organism>
<name>A0ACC3C712_PYRYE</name>
<reference evidence="1" key="1">
    <citation type="submission" date="2019-11" db="EMBL/GenBank/DDBJ databases">
        <title>Nori genome reveals adaptations in red seaweeds to the harsh intertidal environment.</title>
        <authorList>
            <person name="Wang D."/>
            <person name="Mao Y."/>
        </authorList>
    </citation>
    <scope>NUCLEOTIDE SEQUENCE</scope>
    <source>
        <tissue evidence="1">Gametophyte</tissue>
    </source>
</reference>
<sequence length="441" mass="43459">MRLLVEWYWPSPPLGGGVVTPAEAAGRPPPGLSWEPEATVRAVAPAMVDAYWAAQAAGGADVAETGSGSSSDDSDAETGSSSSSAAAAVGLTTPAAPAVSSVVVASRWDSRGGGGGGSSSPFPVRYVREVCVAADRTGDRCGGGRGGGRWVSFYERGGGLWAGGAARCGGDGRRDGGGALPGAVMDVTAEEAAAAPSAAVDSATAAMWPADAQVGVHGVAGAARLGGSKFAPLAATATAATAATAVPAEVAPRIGAPRGRPLGRRLAAPSPTAFSAAAAAAAAATTDAFAAAAAAAAATIPEGAFFPFRTATPASTFRSLSPSPTASSRGSSDSDYEAEGESADQEEEEEEGAAAAASGGRQSSQSRSGTGPWLRRSGRHASVARGAGARGSGGGHAPRQRPRRTRHARHAWEGTPTPEVDSPSDGKGSGGDSPMRWSDLD</sequence>
<dbReference type="EMBL" id="CM020619">
    <property type="protein sequence ID" value="KAK1865749.1"/>
    <property type="molecule type" value="Genomic_DNA"/>
</dbReference>
<keyword evidence="2" id="KW-1185">Reference proteome</keyword>
<evidence type="ECO:0000313" key="2">
    <source>
        <dbReference type="Proteomes" id="UP000798662"/>
    </source>
</evidence>
<comment type="caution">
    <text evidence="1">The sequence shown here is derived from an EMBL/GenBank/DDBJ whole genome shotgun (WGS) entry which is preliminary data.</text>
</comment>
<evidence type="ECO:0000313" key="1">
    <source>
        <dbReference type="EMBL" id="KAK1865749.1"/>
    </source>
</evidence>